<evidence type="ECO:0000256" key="4">
    <source>
        <dbReference type="ARBA" id="ARBA00023136"/>
    </source>
</evidence>
<dbReference type="InterPro" id="IPR007829">
    <property type="entry name" value="TM2"/>
</dbReference>
<dbReference type="EMBL" id="CYZX01000005">
    <property type="protein sequence ID" value="CUO12733.1"/>
    <property type="molecule type" value="Genomic_DNA"/>
</dbReference>
<reference evidence="9 10" key="1">
    <citation type="submission" date="2015-09" db="EMBL/GenBank/DDBJ databases">
        <authorList>
            <consortium name="Pathogen Informatics"/>
        </authorList>
    </citation>
    <scope>NUCLEOTIDE SEQUENCE [LARGE SCALE GENOMIC DNA]</scope>
    <source>
        <strain evidence="9 10">2789STDY5834856</strain>
    </source>
</reference>
<organism evidence="9 10">
    <name type="scientific">Clostridium disporicum</name>
    <dbReference type="NCBI Taxonomy" id="84024"/>
    <lineage>
        <taxon>Bacteria</taxon>
        <taxon>Bacillati</taxon>
        <taxon>Bacillota</taxon>
        <taxon>Clostridia</taxon>
        <taxon>Eubacteriales</taxon>
        <taxon>Clostridiaceae</taxon>
        <taxon>Clostridium</taxon>
    </lineage>
</organism>
<dbReference type="PANTHER" id="PTHR21016">
    <property type="entry name" value="BETA-AMYLOID BINDING PROTEIN-RELATED"/>
    <property type="match status" value="1"/>
</dbReference>
<dbReference type="Proteomes" id="UP000095594">
    <property type="component" value="Unassembled WGS sequence"/>
</dbReference>
<evidence type="ECO:0000256" key="3">
    <source>
        <dbReference type="ARBA" id="ARBA00022989"/>
    </source>
</evidence>
<keyword evidence="2 6" id="KW-0812">Transmembrane</keyword>
<feature type="compositionally biased region" description="Low complexity" evidence="5">
    <location>
        <begin position="68"/>
        <end position="86"/>
    </location>
</feature>
<keyword evidence="4 6" id="KW-0472">Membrane</keyword>
<evidence type="ECO:0000256" key="5">
    <source>
        <dbReference type="SAM" id="MobiDB-lite"/>
    </source>
</evidence>
<dbReference type="InterPro" id="IPR050932">
    <property type="entry name" value="TM2D1-3-like"/>
</dbReference>
<dbReference type="Pfam" id="PF12773">
    <property type="entry name" value="DZR"/>
    <property type="match status" value="1"/>
</dbReference>
<dbReference type="Pfam" id="PF05154">
    <property type="entry name" value="TM2"/>
    <property type="match status" value="1"/>
</dbReference>
<dbReference type="AlphaFoldDB" id="A0A174CHM7"/>
<dbReference type="OrthoDB" id="9816361at2"/>
<feature type="transmembrane region" description="Helical" evidence="6">
    <location>
        <begin position="118"/>
        <end position="139"/>
    </location>
</feature>
<comment type="subcellular location">
    <subcellularLocation>
        <location evidence="1">Membrane</location>
        <topology evidence="1">Multi-pass membrane protein</topology>
    </subcellularLocation>
</comment>
<evidence type="ECO:0000313" key="9">
    <source>
        <dbReference type="EMBL" id="CUO12733.1"/>
    </source>
</evidence>
<evidence type="ECO:0000256" key="6">
    <source>
        <dbReference type="SAM" id="Phobius"/>
    </source>
</evidence>
<evidence type="ECO:0000259" key="8">
    <source>
        <dbReference type="Pfam" id="PF12773"/>
    </source>
</evidence>
<protein>
    <submittedName>
        <fullName evidence="9">TM2 domain-containing protein</fullName>
    </submittedName>
</protein>
<evidence type="ECO:0000256" key="2">
    <source>
        <dbReference type="ARBA" id="ARBA00022692"/>
    </source>
</evidence>
<proteinExistence type="predicted"/>
<keyword evidence="3 6" id="KW-1133">Transmembrane helix</keyword>
<evidence type="ECO:0000313" key="10">
    <source>
        <dbReference type="Proteomes" id="UP000095594"/>
    </source>
</evidence>
<dbReference type="PANTHER" id="PTHR21016:SF25">
    <property type="entry name" value="TM2 DOMAIN-CONTAINING PROTEIN DDB_G0277895-RELATED"/>
    <property type="match status" value="1"/>
</dbReference>
<feature type="transmembrane region" description="Helical" evidence="6">
    <location>
        <begin position="94"/>
        <end position="112"/>
    </location>
</feature>
<dbReference type="RefSeq" id="WP_055264537.1">
    <property type="nucleotide sequence ID" value="NZ_CABIXQ010000005.1"/>
</dbReference>
<dbReference type="InterPro" id="IPR025874">
    <property type="entry name" value="DZR"/>
</dbReference>
<accession>A0A174CHM7</accession>
<evidence type="ECO:0000256" key="1">
    <source>
        <dbReference type="ARBA" id="ARBA00004141"/>
    </source>
</evidence>
<gene>
    <name evidence="9" type="ORF">ERS852471_01005</name>
</gene>
<feature type="region of interest" description="Disordered" evidence="5">
    <location>
        <begin position="60"/>
        <end position="86"/>
    </location>
</feature>
<evidence type="ECO:0000259" key="7">
    <source>
        <dbReference type="Pfam" id="PF05154"/>
    </source>
</evidence>
<sequence length="162" mass="17180">MYCENCGMVVSDNSNFCSNCGAKVKKPILKCSNCGAEVKEYDTVCEKCGQIIERKTSNHTKSSTDVGVSSVNSNANSNSTAQNTNVNKKQKSKVVAGILGVLVGPFGVHRFYLGYIGIGVLQLILTFLSFGLASLWGFIEGILILCGVGITEDADGVPLSDD</sequence>
<name>A0A174CHM7_9CLOT</name>
<dbReference type="GO" id="GO:0016020">
    <property type="term" value="C:membrane"/>
    <property type="evidence" value="ECO:0007669"/>
    <property type="project" value="UniProtKB-SubCell"/>
</dbReference>
<feature type="domain" description="TM2" evidence="7">
    <location>
        <begin position="90"/>
        <end position="142"/>
    </location>
</feature>
<feature type="domain" description="DZANK-type" evidence="8">
    <location>
        <begin position="3"/>
        <end position="49"/>
    </location>
</feature>